<accession>A0A087UDK9</accession>
<feature type="non-terminal residue" evidence="2">
    <location>
        <position position="579"/>
    </location>
</feature>
<dbReference type="Proteomes" id="UP000054359">
    <property type="component" value="Unassembled WGS sequence"/>
</dbReference>
<dbReference type="EMBL" id="KK119357">
    <property type="protein sequence ID" value="KFM75448.1"/>
    <property type="molecule type" value="Genomic_DNA"/>
</dbReference>
<evidence type="ECO:0000256" key="1">
    <source>
        <dbReference type="SAM" id="MobiDB-lite"/>
    </source>
</evidence>
<evidence type="ECO:0000313" key="3">
    <source>
        <dbReference type="Proteomes" id="UP000054359"/>
    </source>
</evidence>
<evidence type="ECO:0000313" key="2">
    <source>
        <dbReference type="EMBL" id="KFM75448.1"/>
    </source>
</evidence>
<dbReference type="AlphaFoldDB" id="A0A087UDK9"/>
<dbReference type="OrthoDB" id="10350256at2759"/>
<dbReference type="GO" id="GO:0046982">
    <property type="term" value="F:protein heterodimerization activity"/>
    <property type="evidence" value="ECO:0007669"/>
    <property type="project" value="InterPro"/>
</dbReference>
<feature type="compositionally biased region" description="Polar residues" evidence="1">
    <location>
        <begin position="564"/>
        <end position="579"/>
    </location>
</feature>
<sequence>MFIIIDYLISHVSDACQAGTMSEITHLEFYDIISDTFPHGLMQHALAEGSRYVKEYADGLLKFLPKKPVPKQISFRTPKQVTEMHKKSHFKNARKMSTRQKSRKEKPKLNKVQMPTFMLRSTFKELLPEYNDRKQIRVICDSQSLKYMEHIIFAILDDICYHVSETCRTSSVQNMGHLELSEFVKNSFPNDLKQHALAEGSRYVKEYADGNLPEMQYLELSEAVKETFPNDLMQHALAEGSRFVKEYTNGLLKFHPKKPAPEKMSVQHVKQITKKRIPQTNGKYSKLKWAEKKSKPKVRLPTVMFRSVLKEQLSVFTGRRMTGAKFDSHSLKYVEDILFALVENLSSRAFEFCQARGMSVVGQSELSEVIEDTFPNELMRHALAEGSRCIKEFTNDFMNYKHQESTFKQKTYLRNLEGRLPEKSQKRKASFPATIFKKQMKEKSVKEPEQDFDVVMNSYVTDVLDLIVADSVRNAENNIVTSDNIKESMLKIFPGEFASQIYAVAFDNGTQKSESVPQTISSERSLSSLESTTSDTYELAPQEYQGTESSESLPQGMAIEDENSSTSERIPSDSNDLTP</sequence>
<feature type="compositionally biased region" description="Polar residues" evidence="1">
    <location>
        <begin position="544"/>
        <end position="553"/>
    </location>
</feature>
<feature type="compositionally biased region" description="Basic residues" evidence="1">
    <location>
        <begin position="86"/>
        <end position="106"/>
    </location>
</feature>
<feature type="region of interest" description="Disordered" evidence="1">
    <location>
        <begin position="512"/>
        <end position="579"/>
    </location>
</feature>
<name>A0A087UDK9_STEMI</name>
<proteinExistence type="predicted"/>
<feature type="region of interest" description="Disordered" evidence="1">
    <location>
        <begin position="86"/>
        <end position="108"/>
    </location>
</feature>
<dbReference type="Gene3D" id="1.10.20.10">
    <property type="entry name" value="Histone, subunit A"/>
    <property type="match status" value="2"/>
</dbReference>
<gene>
    <name evidence="2" type="ORF">X975_11970</name>
</gene>
<protein>
    <submittedName>
        <fullName evidence="2">Uncharacterized protein</fullName>
    </submittedName>
</protein>
<keyword evidence="3" id="KW-1185">Reference proteome</keyword>
<dbReference type="InterPro" id="IPR009072">
    <property type="entry name" value="Histone-fold"/>
</dbReference>
<feature type="compositionally biased region" description="Low complexity" evidence="1">
    <location>
        <begin position="521"/>
        <end position="539"/>
    </location>
</feature>
<reference evidence="2 3" key="1">
    <citation type="submission" date="2013-11" db="EMBL/GenBank/DDBJ databases">
        <title>Genome sequencing of Stegodyphus mimosarum.</title>
        <authorList>
            <person name="Bechsgaard J."/>
        </authorList>
    </citation>
    <scope>NUCLEOTIDE SEQUENCE [LARGE SCALE GENOMIC DNA]</scope>
</reference>
<organism evidence="2 3">
    <name type="scientific">Stegodyphus mimosarum</name>
    <name type="common">African social velvet spider</name>
    <dbReference type="NCBI Taxonomy" id="407821"/>
    <lineage>
        <taxon>Eukaryota</taxon>
        <taxon>Metazoa</taxon>
        <taxon>Ecdysozoa</taxon>
        <taxon>Arthropoda</taxon>
        <taxon>Chelicerata</taxon>
        <taxon>Arachnida</taxon>
        <taxon>Araneae</taxon>
        <taxon>Araneomorphae</taxon>
        <taxon>Entelegynae</taxon>
        <taxon>Eresoidea</taxon>
        <taxon>Eresidae</taxon>
        <taxon>Stegodyphus</taxon>
    </lineage>
</organism>